<dbReference type="InterPro" id="IPR000330">
    <property type="entry name" value="SNF2_N"/>
</dbReference>
<dbReference type="CDD" id="cd18793">
    <property type="entry name" value="SF2_C_SNF"/>
    <property type="match status" value="1"/>
</dbReference>
<dbReference type="Pfam" id="PF00176">
    <property type="entry name" value="SNF2-rel_dom"/>
    <property type="match status" value="1"/>
</dbReference>
<organism evidence="5 6">
    <name type="scientific">Naegleria fowleri</name>
    <name type="common">Brain eating amoeba</name>
    <dbReference type="NCBI Taxonomy" id="5763"/>
    <lineage>
        <taxon>Eukaryota</taxon>
        <taxon>Discoba</taxon>
        <taxon>Heterolobosea</taxon>
        <taxon>Tetramitia</taxon>
        <taxon>Eutetramitia</taxon>
        <taxon>Vahlkampfiidae</taxon>
        <taxon>Naegleria</taxon>
    </lineage>
</organism>
<feature type="compositionally biased region" description="Low complexity" evidence="2">
    <location>
        <begin position="64"/>
        <end position="79"/>
    </location>
</feature>
<feature type="region of interest" description="Disordered" evidence="2">
    <location>
        <begin position="1203"/>
        <end position="1260"/>
    </location>
</feature>
<dbReference type="InterPro" id="IPR049730">
    <property type="entry name" value="SNF2/RAD54-like_C"/>
</dbReference>
<dbReference type="InterPro" id="IPR027417">
    <property type="entry name" value="P-loop_NTPase"/>
</dbReference>
<dbReference type="RefSeq" id="XP_044562631.1">
    <property type="nucleotide sequence ID" value="XM_044706523.1"/>
</dbReference>
<feature type="compositionally biased region" description="Low complexity" evidence="2">
    <location>
        <begin position="114"/>
        <end position="124"/>
    </location>
</feature>
<sequence>MKSKRIITDDDDDDEEEENIFSKFGQSSSSSSLTSSSAPSFSSNNFIITNTNTAWFKRSEERMTSSSSSPQSTAITDSSIQTKLKRLSIHEQHDEPQHEKFAHSLSSISHLGQTSQLLSSSSHQPAKLESEKDRKKRYNALIRAARDLEKKKEHPSLFLHMYEEAYSLFSVDSKLLGKIQKYKSMLGDNNSQYLLLSTSSATINNGNVTNVIKQEHHTSATIDIETDPNGTEKNNLLQSLNNDTPSVHTTNSDKLESSFIDSSVMQSPQSGRVKKRFKKLDNGFIFDTKADLYLLMDQKAKQERRIPFKLAALIYDKLYDYQREAILWYWNKHKSIQNKIQGGILADDMGLGKTATTIAFISGLFAGNSVKYVMIAMPVSLIENWRKEFTKWSEGDFNIFVFHSLTKNQRLDILSQFREEGGVLLTTYGTISSQIKLFVEHFVDKNYEFDYIFLDEGHKLKNPNTLLSKCLHQLPTSMCRYVISGTPVQNNLLEMHALLDWIFKGSLLGNRATFREEFEKKILRANEKDATSFEKKLGIEILKRFRELIGPHLLRREKSQVLGIQRASLSNSNSPSTTRVSSTSSTISSSILSQEKRIGKKNDLVVWIKSTDYQLQLYRDFLKSEDVSDVINRSTSPLAAITILKQICSHPDLLPNNERKSLNVQEMISMSGKMIFLKSLVEKLYKENEKCLIFSQSTKMLDMIASMLKFINISYTRIDGSINSPKERQRRVDAYNAPNSPYFCFLLTSQTGSVGLTLTAATRAIIFDPSWNPCNDNQAADRCYRIGQLKDVVIYRLISCSTIEEKVYRKQVFKDAIFRSTTTEKENQYRYFTHSELRELFSLPQNPNISETQLQLESIHKASNNHYSEKLKQHLDTVKRQNKHIITGFSNHDLLYSKQADDVQYGAEDDLQISILADDSARALHEESIHSSRNSSTIPTTRNHRSKRKVTTLFDEERVGSSMNGRTKEYASSTKVVGLSPPPSEFSFLSEKENIANNPNFLQHGVPKIINSSTIPNDNSSASSMTTTRTTGNNKKNLPTMSSSSTISKTFSTPPRSLRRNHLTENKRMDYELSPSPTSGDVNDVNDHSMMMSPPTLIPVHSNVEVSHHSKTTRTSDTSESGDKNSSFEKIQRRLSSFFGLIDEEDENYEPSDDEEEQVLKAVKEVEDSKTIKNHEDDEYPIVDLKQDHSLNAKTLFVDDVAEQDGGDDEDEYEEEDNTFDDDDEGFICDDEDEYNEEDDDPTMKITPMKPPPSLDRDDDDCYKESSGDNVDGIMLFSPMTATHDHTNHEERAEQKEDYMMMSPPPIHDSSCREGAIAEMAASIHDDLSTSQHQEYSHEYLSLLREARNVELSGDLLYAIHLYMNALELCDGDINLHCKINYLANTLRFNDHGMEWK</sequence>
<feature type="compositionally biased region" description="Basic and acidic residues" evidence="2">
    <location>
        <begin position="1062"/>
        <end position="1071"/>
    </location>
</feature>
<protein>
    <recommendedName>
        <fullName evidence="7">DNA excision repair protein ERCC-6-like</fullName>
    </recommendedName>
</protein>
<evidence type="ECO:0008006" key="7">
    <source>
        <dbReference type="Google" id="ProtNLM"/>
    </source>
</evidence>
<dbReference type="PANTHER" id="PTHR45629:SF7">
    <property type="entry name" value="DNA EXCISION REPAIR PROTEIN ERCC-6-RELATED"/>
    <property type="match status" value="1"/>
</dbReference>
<dbReference type="InterPro" id="IPR014001">
    <property type="entry name" value="Helicase_ATP-bd"/>
</dbReference>
<dbReference type="Gene3D" id="3.40.50.10810">
    <property type="entry name" value="Tandem AAA-ATPase domain"/>
    <property type="match status" value="1"/>
</dbReference>
<feature type="region of interest" description="Disordered" evidence="2">
    <location>
        <begin position="1013"/>
        <end position="1082"/>
    </location>
</feature>
<proteinExistence type="predicted"/>
<feature type="domain" description="Helicase C-terminal" evidence="4">
    <location>
        <begin position="676"/>
        <end position="829"/>
    </location>
</feature>
<dbReference type="SMART" id="SM00487">
    <property type="entry name" value="DEXDc"/>
    <property type="match status" value="1"/>
</dbReference>
<accession>A0A6A5BVF9</accession>
<dbReference type="GO" id="GO:0005524">
    <property type="term" value="F:ATP binding"/>
    <property type="evidence" value="ECO:0007669"/>
    <property type="project" value="InterPro"/>
</dbReference>
<dbReference type="Pfam" id="PF00271">
    <property type="entry name" value="Helicase_C"/>
    <property type="match status" value="1"/>
</dbReference>
<dbReference type="PANTHER" id="PTHR45629">
    <property type="entry name" value="SNF2/RAD54 FAMILY MEMBER"/>
    <property type="match status" value="1"/>
</dbReference>
<feature type="region of interest" description="Disordered" evidence="2">
    <location>
        <begin position="1"/>
        <end position="45"/>
    </location>
</feature>
<dbReference type="Gene3D" id="3.40.50.300">
    <property type="entry name" value="P-loop containing nucleotide triphosphate hydrolases"/>
    <property type="match status" value="1"/>
</dbReference>
<dbReference type="VEuPathDB" id="AmoebaDB:FDP41_003240"/>
<dbReference type="GO" id="GO:0015616">
    <property type="term" value="F:DNA translocase activity"/>
    <property type="evidence" value="ECO:0007669"/>
    <property type="project" value="TreeGrafter"/>
</dbReference>
<gene>
    <name evidence="5" type="ORF">FDP41_003240</name>
</gene>
<feature type="compositionally biased region" description="Polar residues" evidence="2">
    <location>
        <begin position="931"/>
        <end position="941"/>
    </location>
</feature>
<feature type="region of interest" description="Disordered" evidence="2">
    <location>
        <begin position="927"/>
        <end position="947"/>
    </location>
</feature>
<evidence type="ECO:0000259" key="3">
    <source>
        <dbReference type="PROSITE" id="PS51192"/>
    </source>
</evidence>
<dbReference type="EMBL" id="VFQX01000033">
    <property type="protein sequence ID" value="KAF0977918.1"/>
    <property type="molecule type" value="Genomic_DNA"/>
</dbReference>
<feature type="region of interest" description="Disordered" evidence="2">
    <location>
        <begin position="1105"/>
        <end position="1129"/>
    </location>
</feature>
<feature type="domain" description="Helicase ATP-binding" evidence="3">
    <location>
        <begin position="334"/>
        <end position="505"/>
    </location>
</feature>
<dbReference type="VEuPathDB" id="AmoebaDB:NF0039370"/>
<dbReference type="OrthoDB" id="413460at2759"/>
<dbReference type="InterPro" id="IPR050496">
    <property type="entry name" value="SNF2_RAD54_helicase_repair"/>
</dbReference>
<feature type="compositionally biased region" description="Acidic residues" evidence="2">
    <location>
        <begin position="9"/>
        <end position="19"/>
    </location>
</feature>
<keyword evidence="6" id="KW-1185">Reference proteome</keyword>
<feature type="region of interest" description="Disordered" evidence="2">
    <location>
        <begin position="114"/>
        <end position="134"/>
    </location>
</feature>
<dbReference type="SMART" id="SM00490">
    <property type="entry name" value="HELICc"/>
    <property type="match status" value="1"/>
</dbReference>
<dbReference type="PROSITE" id="PS51194">
    <property type="entry name" value="HELICASE_CTER"/>
    <property type="match status" value="1"/>
</dbReference>
<evidence type="ECO:0000256" key="2">
    <source>
        <dbReference type="SAM" id="MobiDB-lite"/>
    </source>
</evidence>
<keyword evidence="1" id="KW-0378">Hydrolase</keyword>
<dbReference type="SUPFAM" id="SSF52540">
    <property type="entry name" value="P-loop containing nucleoside triphosphate hydrolases"/>
    <property type="match status" value="2"/>
</dbReference>
<dbReference type="GeneID" id="68110458"/>
<evidence type="ECO:0000313" key="5">
    <source>
        <dbReference type="EMBL" id="KAF0977918.1"/>
    </source>
</evidence>
<evidence type="ECO:0000256" key="1">
    <source>
        <dbReference type="ARBA" id="ARBA00022801"/>
    </source>
</evidence>
<feature type="compositionally biased region" description="Low complexity" evidence="2">
    <location>
        <begin position="1020"/>
        <end position="1031"/>
    </location>
</feature>
<name>A0A6A5BVF9_NAEFO</name>
<dbReference type="Proteomes" id="UP000444721">
    <property type="component" value="Unassembled WGS sequence"/>
</dbReference>
<dbReference type="InterPro" id="IPR038718">
    <property type="entry name" value="SNF2-like_sf"/>
</dbReference>
<dbReference type="VEuPathDB" id="AmoebaDB:NfTy_059880"/>
<evidence type="ECO:0000259" key="4">
    <source>
        <dbReference type="PROSITE" id="PS51194"/>
    </source>
</evidence>
<feature type="compositionally biased region" description="Low complexity" evidence="2">
    <location>
        <begin position="21"/>
        <end position="45"/>
    </location>
</feature>
<comment type="caution">
    <text evidence="5">The sequence shown here is derived from an EMBL/GenBank/DDBJ whole genome shotgun (WGS) entry which is preliminary data.</text>
</comment>
<reference evidence="5 6" key="1">
    <citation type="journal article" date="2019" name="Sci. Rep.">
        <title>Nanopore sequencing improves the draft genome of the human pathogenic amoeba Naegleria fowleri.</title>
        <authorList>
            <person name="Liechti N."/>
            <person name="Schurch N."/>
            <person name="Bruggmann R."/>
            <person name="Wittwer M."/>
        </authorList>
    </citation>
    <scope>NUCLEOTIDE SEQUENCE [LARGE SCALE GENOMIC DNA]</scope>
    <source>
        <strain evidence="5 6">ATCC 30894</strain>
    </source>
</reference>
<evidence type="ECO:0000313" key="6">
    <source>
        <dbReference type="Proteomes" id="UP000444721"/>
    </source>
</evidence>
<dbReference type="PROSITE" id="PS51192">
    <property type="entry name" value="HELICASE_ATP_BIND_1"/>
    <property type="match status" value="1"/>
</dbReference>
<feature type="compositionally biased region" description="Low complexity" evidence="2">
    <location>
        <begin position="1040"/>
        <end position="1053"/>
    </location>
</feature>
<feature type="region of interest" description="Disordered" evidence="2">
    <location>
        <begin position="59"/>
        <end position="80"/>
    </location>
</feature>
<dbReference type="GO" id="GO:0016787">
    <property type="term" value="F:hydrolase activity"/>
    <property type="evidence" value="ECO:0007669"/>
    <property type="project" value="UniProtKB-KW"/>
</dbReference>
<feature type="compositionally biased region" description="Acidic residues" evidence="2">
    <location>
        <begin position="1203"/>
        <end position="1241"/>
    </location>
</feature>
<dbReference type="InterPro" id="IPR001650">
    <property type="entry name" value="Helicase_C-like"/>
</dbReference>